<dbReference type="SMART" id="SM00184">
    <property type="entry name" value="RING"/>
    <property type="match status" value="1"/>
</dbReference>
<dbReference type="RefSeq" id="XP_008078490.1">
    <property type="nucleotide sequence ID" value="XM_008080299.1"/>
</dbReference>
<dbReference type="SUPFAM" id="SSF57850">
    <property type="entry name" value="RING/U-box"/>
    <property type="match status" value="1"/>
</dbReference>
<feature type="domain" description="SPX" evidence="6">
    <location>
        <begin position="1"/>
        <end position="321"/>
    </location>
</feature>
<dbReference type="GO" id="GO:0008270">
    <property type="term" value="F:zinc ion binding"/>
    <property type="evidence" value="ECO:0007669"/>
    <property type="project" value="UniProtKB-KW"/>
</dbReference>
<sequence>MKFAHEFQAALIREGFPPHWVNSAVPYGQLKKIIKKVTIELRDLGLDSSTLSQLVSEADPNSPSEIGENGVAFQYDFDGDKTLFQPKLTLLLRDGLAVDATLSPDTREFLQKLVSQQRPEHLNSANEERLIPVMTNESLAISSLDGSSRDSGQLVQRVEIPLTFDAEFFTRLQAEVATLDTLQAGEQTALTEQIVSLSKDITSLTKPSRFNKTDLYRWRELFEIYLQAMVFFSTHEKDRGTRDSSTAAKQLQWFQAEVVKRNIVESFKLPASRQALDKFIKINVTLLRSIKFQEINQTAISKILKKFDKRTQLGAKRKFPKLIQSSSAMSQTIAKAVCSQLTEDLVRKVPQLDDNLCPICFTIAWRPVRMKCEHVLCISCAVTLQRKRERKCPLCRDDVIMKADADNIDPELERYLEKYFPKEAREKRIAVETERGKELFGHAYKHPSEQKCSLM</sequence>
<dbReference type="PROSITE" id="PS00518">
    <property type="entry name" value="ZF_RING_1"/>
    <property type="match status" value="1"/>
</dbReference>
<protein>
    <submittedName>
        <fullName evidence="7">RING/U-box</fullName>
    </submittedName>
</protein>
<keyword evidence="2 4" id="KW-0863">Zinc-finger</keyword>
<dbReference type="PANTHER" id="PTHR23327">
    <property type="entry name" value="RING FINGER PROTEIN 127"/>
    <property type="match status" value="1"/>
</dbReference>
<dbReference type="Gene3D" id="3.30.40.10">
    <property type="entry name" value="Zinc/RING finger domain, C3HC4 (zinc finger)"/>
    <property type="match status" value="1"/>
</dbReference>
<name>S3D9X5_GLAL2</name>
<dbReference type="Proteomes" id="UP000016922">
    <property type="component" value="Unassembled WGS sequence"/>
</dbReference>
<evidence type="ECO:0000256" key="4">
    <source>
        <dbReference type="PROSITE-ProRule" id="PRU00175"/>
    </source>
</evidence>
<accession>S3D9X5</accession>
<evidence type="ECO:0000259" key="5">
    <source>
        <dbReference type="PROSITE" id="PS50089"/>
    </source>
</evidence>
<dbReference type="PANTHER" id="PTHR23327:SF51">
    <property type="entry name" value="TRANSCRIPTIONAL REGULATOR OF YEAST FORM ADHERENCE 3"/>
    <property type="match status" value="1"/>
</dbReference>
<keyword evidence="1" id="KW-0479">Metal-binding</keyword>
<dbReference type="eggNOG" id="KOG4159">
    <property type="taxonomic scope" value="Eukaryota"/>
</dbReference>
<evidence type="ECO:0000313" key="8">
    <source>
        <dbReference type="Proteomes" id="UP000016922"/>
    </source>
</evidence>
<evidence type="ECO:0000256" key="1">
    <source>
        <dbReference type="ARBA" id="ARBA00022723"/>
    </source>
</evidence>
<dbReference type="EMBL" id="KE145356">
    <property type="protein sequence ID" value="EPE34555.1"/>
    <property type="molecule type" value="Genomic_DNA"/>
</dbReference>
<dbReference type="OrthoDB" id="5588846at2759"/>
<dbReference type="InterPro" id="IPR004331">
    <property type="entry name" value="SPX_dom"/>
</dbReference>
<dbReference type="HOGENOM" id="CLU_017137_2_1_1"/>
<dbReference type="GeneID" id="19469296"/>
<evidence type="ECO:0000256" key="2">
    <source>
        <dbReference type="ARBA" id="ARBA00022771"/>
    </source>
</evidence>
<dbReference type="Pfam" id="PF03105">
    <property type="entry name" value="SPX"/>
    <property type="match status" value="1"/>
</dbReference>
<dbReference type="OMA" id="CIRCLIV"/>
<dbReference type="PROSITE" id="PS51382">
    <property type="entry name" value="SPX"/>
    <property type="match status" value="1"/>
</dbReference>
<keyword evidence="8" id="KW-1185">Reference proteome</keyword>
<dbReference type="AlphaFoldDB" id="S3D9X5"/>
<reference evidence="7 8" key="1">
    <citation type="journal article" date="2013" name="BMC Genomics">
        <title>Genomics-driven discovery of the pneumocandin biosynthetic gene cluster in the fungus Glarea lozoyensis.</title>
        <authorList>
            <person name="Chen L."/>
            <person name="Yue Q."/>
            <person name="Zhang X."/>
            <person name="Xiang M."/>
            <person name="Wang C."/>
            <person name="Li S."/>
            <person name="Che Y."/>
            <person name="Ortiz-Lopez F.J."/>
            <person name="Bills G.F."/>
            <person name="Liu X."/>
            <person name="An Z."/>
        </authorList>
    </citation>
    <scope>NUCLEOTIDE SEQUENCE [LARGE SCALE GENOMIC DNA]</scope>
    <source>
        <strain evidence="8">ATCC 20868 / MF5171</strain>
    </source>
</reference>
<keyword evidence="3" id="KW-0862">Zinc</keyword>
<dbReference type="STRING" id="1116229.S3D9X5"/>
<dbReference type="InterPro" id="IPR013083">
    <property type="entry name" value="Znf_RING/FYVE/PHD"/>
</dbReference>
<evidence type="ECO:0000313" key="7">
    <source>
        <dbReference type="EMBL" id="EPE34555.1"/>
    </source>
</evidence>
<proteinExistence type="predicted"/>
<evidence type="ECO:0000256" key="3">
    <source>
        <dbReference type="ARBA" id="ARBA00022833"/>
    </source>
</evidence>
<evidence type="ECO:0000259" key="6">
    <source>
        <dbReference type="PROSITE" id="PS51382"/>
    </source>
</evidence>
<dbReference type="PROSITE" id="PS50089">
    <property type="entry name" value="ZF_RING_2"/>
    <property type="match status" value="1"/>
</dbReference>
<organism evidence="7 8">
    <name type="scientific">Glarea lozoyensis (strain ATCC 20868 / MF5171)</name>
    <dbReference type="NCBI Taxonomy" id="1116229"/>
    <lineage>
        <taxon>Eukaryota</taxon>
        <taxon>Fungi</taxon>
        <taxon>Dikarya</taxon>
        <taxon>Ascomycota</taxon>
        <taxon>Pezizomycotina</taxon>
        <taxon>Leotiomycetes</taxon>
        <taxon>Helotiales</taxon>
        <taxon>Helotiaceae</taxon>
        <taxon>Glarea</taxon>
    </lineage>
</organism>
<dbReference type="InterPro" id="IPR017907">
    <property type="entry name" value="Znf_RING_CS"/>
</dbReference>
<feature type="domain" description="RING-type" evidence="5">
    <location>
        <begin position="357"/>
        <end position="396"/>
    </location>
</feature>
<gene>
    <name evidence="7" type="ORF">GLAREA_10249</name>
</gene>
<dbReference type="Pfam" id="PF13920">
    <property type="entry name" value="zf-C3HC4_3"/>
    <property type="match status" value="1"/>
</dbReference>
<dbReference type="KEGG" id="glz:GLAREA_10249"/>
<dbReference type="InterPro" id="IPR001841">
    <property type="entry name" value="Znf_RING"/>
</dbReference>